<feature type="domain" description="Response regulatory" evidence="6">
    <location>
        <begin position="16"/>
        <end position="134"/>
    </location>
</feature>
<gene>
    <name evidence="7" type="ordered locus">Sulku_1627</name>
</gene>
<organism evidence="7 8">
    <name type="scientific">Sulfuricurvum kujiense (strain ATCC BAA-921 / DSM 16994 / JCM 11577 / YK-1)</name>
    <dbReference type="NCBI Taxonomy" id="709032"/>
    <lineage>
        <taxon>Bacteria</taxon>
        <taxon>Pseudomonadati</taxon>
        <taxon>Campylobacterota</taxon>
        <taxon>Epsilonproteobacteria</taxon>
        <taxon>Campylobacterales</taxon>
        <taxon>Sulfurimonadaceae</taxon>
        <taxon>Sulfuricurvum</taxon>
    </lineage>
</organism>
<comment type="catalytic activity">
    <reaction evidence="1">
        <text>ATP + protein L-histidine = ADP + protein N-phospho-L-histidine.</text>
        <dbReference type="EC" id="2.7.13.3"/>
    </reaction>
</comment>
<dbReference type="SMART" id="SM00448">
    <property type="entry name" value="REC"/>
    <property type="match status" value="1"/>
</dbReference>
<evidence type="ECO:0000256" key="4">
    <source>
        <dbReference type="PROSITE-ProRule" id="PRU00169"/>
    </source>
</evidence>
<dbReference type="PANTHER" id="PTHR43547:SF2">
    <property type="entry name" value="HYBRID SIGNAL TRANSDUCTION HISTIDINE KINASE C"/>
    <property type="match status" value="1"/>
</dbReference>
<dbReference type="AlphaFoldDB" id="E4U0A2"/>
<evidence type="ECO:0000256" key="1">
    <source>
        <dbReference type="ARBA" id="ARBA00000085"/>
    </source>
</evidence>
<dbReference type="eggNOG" id="COG4753">
    <property type="taxonomic scope" value="Bacteria"/>
</dbReference>
<dbReference type="HOGENOM" id="CLU_000445_114_72_7"/>
<dbReference type="KEGG" id="sku:Sulku_1627"/>
<keyword evidence="3 4" id="KW-0597">Phosphoprotein</keyword>
<accession>E4U0A2</accession>
<dbReference type="SMART" id="SM00388">
    <property type="entry name" value="HisKA"/>
    <property type="match status" value="1"/>
</dbReference>
<dbReference type="InterPro" id="IPR001789">
    <property type="entry name" value="Sig_transdc_resp-reg_receiver"/>
</dbReference>
<dbReference type="InterPro" id="IPR036097">
    <property type="entry name" value="HisK_dim/P_sf"/>
</dbReference>
<dbReference type="Gene3D" id="1.10.287.130">
    <property type="match status" value="1"/>
</dbReference>
<dbReference type="eggNOG" id="COG2205">
    <property type="taxonomic scope" value="Bacteria"/>
</dbReference>
<protein>
    <recommendedName>
        <fullName evidence="2">histidine kinase</fullName>
        <ecNumber evidence="2">2.7.13.3</ecNumber>
    </recommendedName>
</protein>
<keyword evidence="7" id="KW-0418">Kinase</keyword>
<evidence type="ECO:0000256" key="3">
    <source>
        <dbReference type="ARBA" id="ARBA00022553"/>
    </source>
</evidence>
<dbReference type="RefSeq" id="WP_013460485.1">
    <property type="nucleotide sequence ID" value="NC_014762.1"/>
</dbReference>
<dbReference type="Pfam" id="PF00072">
    <property type="entry name" value="Response_reg"/>
    <property type="match status" value="1"/>
</dbReference>
<dbReference type="CDD" id="cd00082">
    <property type="entry name" value="HisKA"/>
    <property type="match status" value="1"/>
</dbReference>
<dbReference type="PROSITE" id="PS50109">
    <property type="entry name" value="HIS_KIN"/>
    <property type="match status" value="1"/>
</dbReference>
<dbReference type="PROSITE" id="PS50110">
    <property type="entry name" value="RESPONSE_REGULATORY"/>
    <property type="match status" value="1"/>
</dbReference>
<dbReference type="SUPFAM" id="SSF55874">
    <property type="entry name" value="ATPase domain of HSP90 chaperone/DNA topoisomerase II/histidine kinase"/>
    <property type="match status" value="1"/>
</dbReference>
<reference evidence="7 8" key="1">
    <citation type="journal article" date="2012" name="Stand. Genomic Sci.">
        <title>Complete genome sequence of the sulfur compounds oxidizing chemolithoautotroph Sulfuricurvum kujiense type strain (YK-1(T)).</title>
        <authorList>
            <person name="Han C."/>
            <person name="Kotsyurbenko O."/>
            <person name="Chertkov O."/>
            <person name="Held B."/>
            <person name="Lapidus A."/>
            <person name="Nolan M."/>
            <person name="Lucas S."/>
            <person name="Hammon N."/>
            <person name="Deshpande S."/>
            <person name="Cheng J.F."/>
            <person name="Tapia R."/>
            <person name="Goodwin L.A."/>
            <person name="Pitluck S."/>
            <person name="Liolios K."/>
            <person name="Pagani I."/>
            <person name="Ivanova N."/>
            <person name="Mavromatis K."/>
            <person name="Mikhailova N."/>
            <person name="Pati A."/>
            <person name="Chen A."/>
            <person name="Palaniappan K."/>
            <person name="Land M."/>
            <person name="Hauser L."/>
            <person name="Chang Y.J."/>
            <person name="Jeffries C.D."/>
            <person name="Brambilla E.M."/>
            <person name="Rohde M."/>
            <person name="Spring S."/>
            <person name="Sikorski J."/>
            <person name="Goker M."/>
            <person name="Woyke T."/>
            <person name="Bristow J."/>
            <person name="Eisen J.A."/>
            <person name="Markowitz V."/>
            <person name="Hugenholtz P."/>
            <person name="Kyrpides N.C."/>
            <person name="Klenk H.P."/>
            <person name="Detter J.C."/>
        </authorList>
    </citation>
    <scope>NUCLEOTIDE SEQUENCE [LARGE SCALE GENOMIC DNA]</scope>
    <source>
        <strain evidence="8">ATCC BAA-921 / DSM 16994 / JCM 11577 / YK-1</strain>
    </source>
</reference>
<keyword evidence="8" id="KW-1185">Reference proteome</keyword>
<dbReference type="EMBL" id="CP002355">
    <property type="protein sequence ID" value="ADR34288.1"/>
    <property type="molecule type" value="Genomic_DNA"/>
</dbReference>
<dbReference type="Pfam" id="PF02518">
    <property type="entry name" value="HATPase_c"/>
    <property type="match status" value="1"/>
</dbReference>
<name>E4U0A2_SULKY</name>
<feature type="modified residue" description="4-aspartylphosphate" evidence="4">
    <location>
        <position position="69"/>
    </location>
</feature>
<dbReference type="SUPFAM" id="SSF47384">
    <property type="entry name" value="Homodimeric domain of signal transducing histidine kinase"/>
    <property type="match status" value="1"/>
</dbReference>
<dbReference type="InterPro" id="IPR005467">
    <property type="entry name" value="His_kinase_dom"/>
</dbReference>
<dbReference type="Proteomes" id="UP000008721">
    <property type="component" value="Chromosome"/>
</dbReference>
<dbReference type="InterPro" id="IPR011006">
    <property type="entry name" value="CheY-like_superfamily"/>
</dbReference>
<dbReference type="PANTHER" id="PTHR43547">
    <property type="entry name" value="TWO-COMPONENT HISTIDINE KINASE"/>
    <property type="match status" value="1"/>
</dbReference>
<dbReference type="Gene3D" id="3.30.565.10">
    <property type="entry name" value="Histidine kinase-like ATPase, C-terminal domain"/>
    <property type="match status" value="1"/>
</dbReference>
<evidence type="ECO:0000313" key="7">
    <source>
        <dbReference type="EMBL" id="ADR34288.1"/>
    </source>
</evidence>
<evidence type="ECO:0000256" key="2">
    <source>
        <dbReference type="ARBA" id="ARBA00012438"/>
    </source>
</evidence>
<dbReference type="SMART" id="SM00387">
    <property type="entry name" value="HATPase_c"/>
    <property type="match status" value="1"/>
</dbReference>
<sequence length="395" mass="45368">MENPVITLKKLGKNKNLLIVEDDANIIESLERLLSHFFETIYTSSTLDEALASYRSLQASMIPFIIISDIHLGKESGIDLIRQVKQIDPHQKVIAISGTEEREIFIESIRYGVDRFILKPIDQSDLFNALITLLQRIDYDRELEASRKLLEDSKEYALKLLDDQDQFLKNAIHEIHTPLAVIIANIDLLRMDGIDNEYLNAIEAGSRIIQNSYEDMTYLMKRDRFSEQNSLINMAEFIHERVRYFTCIAEVNELKLSLRVGQPHLPSIHFNELKLSRLIDNTLSNAIKYSYRPGEINVTVGIRKGDLFFEVHNHGPLIQDKKKIFHRFYRESDHKGGYGLGLSIVAQICEEENIDIEISSTAARGTSFRYIFKNATLLQHNSSTIVLHQSDGESE</sequence>
<evidence type="ECO:0000313" key="8">
    <source>
        <dbReference type="Proteomes" id="UP000008721"/>
    </source>
</evidence>
<dbReference type="InterPro" id="IPR003594">
    <property type="entry name" value="HATPase_dom"/>
</dbReference>
<dbReference type="OrthoDB" id="9761634at2"/>
<dbReference type="STRING" id="709032.Sulku_1627"/>
<dbReference type="InterPro" id="IPR036890">
    <property type="entry name" value="HATPase_C_sf"/>
</dbReference>
<evidence type="ECO:0000259" key="5">
    <source>
        <dbReference type="PROSITE" id="PS50109"/>
    </source>
</evidence>
<dbReference type="CDD" id="cd00075">
    <property type="entry name" value="HATPase"/>
    <property type="match status" value="1"/>
</dbReference>
<feature type="domain" description="Histidine kinase" evidence="5">
    <location>
        <begin position="170"/>
        <end position="376"/>
    </location>
</feature>
<dbReference type="CDD" id="cd00156">
    <property type="entry name" value="REC"/>
    <property type="match status" value="1"/>
</dbReference>
<keyword evidence="7" id="KW-0808">Transferase</keyword>
<dbReference type="Pfam" id="PF00512">
    <property type="entry name" value="HisKA"/>
    <property type="match status" value="1"/>
</dbReference>
<evidence type="ECO:0000259" key="6">
    <source>
        <dbReference type="PROSITE" id="PS50110"/>
    </source>
</evidence>
<dbReference type="InterPro" id="IPR003661">
    <property type="entry name" value="HisK_dim/P_dom"/>
</dbReference>
<dbReference type="Gene3D" id="3.40.50.2300">
    <property type="match status" value="1"/>
</dbReference>
<proteinExistence type="predicted"/>
<dbReference type="GO" id="GO:0000155">
    <property type="term" value="F:phosphorelay sensor kinase activity"/>
    <property type="evidence" value="ECO:0007669"/>
    <property type="project" value="InterPro"/>
</dbReference>
<dbReference type="EC" id="2.7.13.3" evidence="2"/>
<dbReference type="SUPFAM" id="SSF52172">
    <property type="entry name" value="CheY-like"/>
    <property type="match status" value="1"/>
</dbReference>